<evidence type="ECO:0000313" key="8">
    <source>
        <dbReference type="Proteomes" id="UP000266305"/>
    </source>
</evidence>
<dbReference type="GO" id="GO:0005524">
    <property type="term" value="F:ATP binding"/>
    <property type="evidence" value="ECO:0007669"/>
    <property type="project" value="UniProtKB-KW"/>
</dbReference>
<dbReference type="GO" id="GO:0016887">
    <property type="term" value="F:ATP hydrolysis activity"/>
    <property type="evidence" value="ECO:0007669"/>
    <property type="project" value="InterPro"/>
</dbReference>
<dbReference type="GO" id="GO:0005886">
    <property type="term" value="C:plasma membrane"/>
    <property type="evidence" value="ECO:0007669"/>
    <property type="project" value="UniProtKB-SubCell"/>
</dbReference>
<keyword evidence="4" id="KW-0547">Nucleotide-binding</keyword>
<evidence type="ECO:0000256" key="2">
    <source>
        <dbReference type="ARBA" id="ARBA00005417"/>
    </source>
</evidence>
<evidence type="ECO:0000256" key="3">
    <source>
        <dbReference type="ARBA" id="ARBA00022448"/>
    </source>
</evidence>
<accession>A0AAX1UKN6</accession>
<dbReference type="Gene3D" id="3.40.50.300">
    <property type="entry name" value="P-loop containing nucleotide triphosphate hydrolases"/>
    <property type="match status" value="1"/>
</dbReference>
<name>A0AAX1UKN6_CERSP</name>
<reference evidence="7 8" key="1">
    <citation type="submission" date="2018-08" db="EMBL/GenBank/DDBJ databases">
        <title>Draft genome sequence of Rhodobacter sphaeroides FY.</title>
        <authorList>
            <person name="Rayyan A."/>
            <person name="Meyer T.E."/>
            <person name="Kyndt J.A."/>
        </authorList>
    </citation>
    <scope>NUCLEOTIDE SEQUENCE [LARGE SCALE GENOMIC DNA]</scope>
    <source>
        <strain evidence="7 8">FY</strain>
    </source>
</reference>
<protein>
    <submittedName>
        <fullName evidence="7">ATP-binding cassette domain-containing protein</fullName>
    </submittedName>
</protein>
<dbReference type="EMBL" id="QWGP01000011">
    <property type="protein sequence ID" value="RHZ94734.1"/>
    <property type="molecule type" value="Genomic_DNA"/>
</dbReference>
<dbReference type="InterPro" id="IPR050319">
    <property type="entry name" value="ABC_transp_ATP-bind"/>
</dbReference>
<comment type="caution">
    <text evidence="7">The sequence shown here is derived from an EMBL/GenBank/DDBJ whole genome shotgun (WGS) entry which is preliminary data.</text>
</comment>
<dbReference type="RefSeq" id="WP_119000265.1">
    <property type="nucleotide sequence ID" value="NZ_QWGP01000011.1"/>
</dbReference>
<evidence type="ECO:0000256" key="1">
    <source>
        <dbReference type="ARBA" id="ARBA00004417"/>
    </source>
</evidence>
<evidence type="ECO:0000313" key="7">
    <source>
        <dbReference type="EMBL" id="RHZ94734.1"/>
    </source>
</evidence>
<dbReference type="Proteomes" id="UP000266305">
    <property type="component" value="Unassembled WGS sequence"/>
</dbReference>
<evidence type="ECO:0000256" key="5">
    <source>
        <dbReference type="ARBA" id="ARBA00022840"/>
    </source>
</evidence>
<organism evidence="7 8">
    <name type="scientific">Cereibacter sphaeroides</name>
    <name type="common">Rhodobacter sphaeroides</name>
    <dbReference type="NCBI Taxonomy" id="1063"/>
    <lineage>
        <taxon>Bacteria</taxon>
        <taxon>Pseudomonadati</taxon>
        <taxon>Pseudomonadota</taxon>
        <taxon>Alphaproteobacteria</taxon>
        <taxon>Rhodobacterales</taxon>
        <taxon>Paracoccaceae</taxon>
        <taxon>Cereibacter</taxon>
    </lineage>
</organism>
<dbReference type="NCBIfam" id="TIGR01727">
    <property type="entry name" value="oligo_HPY"/>
    <property type="match status" value="1"/>
</dbReference>
<dbReference type="PANTHER" id="PTHR43776">
    <property type="entry name" value="TRANSPORT ATP-BINDING PROTEIN"/>
    <property type="match status" value="1"/>
</dbReference>
<dbReference type="InterPro" id="IPR013563">
    <property type="entry name" value="Oligopep_ABC_C"/>
</dbReference>
<dbReference type="PANTHER" id="PTHR43776:SF7">
    <property type="entry name" value="D,D-DIPEPTIDE TRANSPORT ATP-BINDING PROTEIN DDPF-RELATED"/>
    <property type="match status" value="1"/>
</dbReference>
<evidence type="ECO:0000259" key="6">
    <source>
        <dbReference type="PROSITE" id="PS50893"/>
    </source>
</evidence>
<dbReference type="SMART" id="SM00382">
    <property type="entry name" value="AAA"/>
    <property type="match status" value="1"/>
</dbReference>
<dbReference type="Pfam" id="PF00005">
    <property type="entry name" value="ABC_tran"/>
    <property type="match status" value="1"/>
</dbReference>
<gene>
    <name evidence="7" type="ORF">D1114_11770</name>
</gene>
<dbReference type="Pfam" id="PF08352">
    <property type="entry name" value="oligo_HPY"/>
    <property type="match status" value="1"/>
</dbReference>
<sequence>MTSVPMIAAHELSKVFPLERGLWSALSRKLSGRPPRRVQAVDRVSFEVAPGETVGIVGESGCGKSTLAKMLAGLSGANGGELLLRGRPLAEVMSDPRQALKVQMIFQDPQSSLNARMKVVDIVGEAPVVHGLIPRSGKEARVRAMLERVGLGPEALHRYPHQFSGGQRQRIGIARALAVEPELLICDESVAALDVSVQAQIINLLMELRRDLGLTMLFISHDLSVIRHICDRVIVMYLGRAVEIAPTDALFADPRHPYTRMLLAGMPRISTERRAFLEVAGEIPSPLAPPAGCHFHPRCQFRTEECLAQRPPLEPVDARRSGACLRWREIG</sequence>
<comment type="subcellular location">
    <subcellularLocation>
        <location evidence="1">Cell inner membrane</location>
        <topology evidence="1">Peripheral membrane protein</topology>
    </subcellularLocation>
</comment>
<dbReference type="InterPro" id="IPR003593">
    <property type="entry name" value="AAA+_ATPase"/>
</dbReference>
<comment type="similarity">
    <text evidence="2">Belongs to the ABC transporter superfamily.</text>
</comment>
<dbReference type="InterPro" id="IPR003439">
    <property type="entry name" value="ABC_transporter-like_ATP-bd"/>
</dbReference>
<dbReference type="FunFam" id="3.40.50.300:FF:000016">
    <property type="entry name" value="Oligopeptide ABC transporter ATP-binding component"/>
    <property type="match status" value="1"/>
</dbReference>
<proteinExistence type="inferred from homology"/>
<dbReference type="SUPFAM" id="SSF52540">
    <property type="entry name" value="P-loop containing nucleoside triphosphate hydrolases"/>
    <property type="match status" value="1"/>
</dbReference>
<dbReference type="InterPro" id="IPR027417">
    <property type="entry name" value="P-loop_NTPase"/>
</dbReference>
<dbReference type="GO" id="GO:0015833">
    <property type="term" value="P:peptide transport"/>
    <property type="evidence" value="ECO:0007669"/>
    <property type="project" value="InterPro"/>
</dbReference>
<keyword evidence="5 7" id="KW-0067">ATP-binding</keyword>
<keyword evidence="3" id="KW-0813">Transport</keyword>
<dbReference type="PROSITE" id="PS00211">
    <property type="entry name" value="ABC_TRANSPORTER_1"/>
    <property type="match status" value="1"/>
</dbReference>
<dbReference type="PROSITE" id="PS50893">
    <property type="entry name" value="ABC_TRANSPORTER_2"/>
    <property type="match status" value="1"/>
</dbReference>
<dbReference type="CDD" id="cd03257">
    <property type="entry name" value="ABC_NikE_OppD_transporters"/>
    <property type="match status" value="1"/>
</dbReference>
<dbReference type="AlphaFoldDB" id="A0AAX1UKN6"/>
<dbReference type="GO" id="GO:0055085">
    <property type="term" value="P:transmembrane transport"/>
    <property type="evidence" value="ECO:0007669"/>
    <property type="project" value="UniProtKB-ARBA"/>
</dbReference>
<dbReference type="InterPro" id="IPR017871">
    <property type="entry name" value="ABC_transporter-like_CS"/>
</dbReference>
<evidence type="ECO:0000256" key="4">
    <source>
        <dbReference type="ARBA" id="ARBA00022741"/>
    </source>
</evidence>
<feature type="domain" description="ABC transporter" evidence="6">
    <location>
        <begin position="7"/>
        <end position="263"/>
    </location>
</feature>